<gene>
    <name evidence="2" type="ORF">EVAR_10771_1</name>
</gene>
<dbReference type="AlphaFoldDB" id="A0A4C1W716"/>
<reference evidence="2 3" key="1">
    <citation type="journal article" date="2019" name="Commun. Biol.">
        <title>The bagworm genome reveals a unique fibroin gene that provides high tensile strength.</title>
        <authorList>
            <person name="Kono N."/>
            <person name="Nakamura H."/>
            <person name="Ohtoshi R."/>
            <person name="Tomita M."/>
            <person name="Numata K."/>
            <person name="Arakawa K."/>
        </authorList>
    </citation>
    <scope>NUCLEOTIDE SEQUENCE [LARGE SCALE GENOMIC DNA]</scope>
</reference>
<comment type="caution">
    <text evidence="2">The sequence shown here is derived from an EMBL/GenBank/DDBJ whole genome shotgun (WGS) entry which is preliminary data.</text>
</comment>
<dbReference type="Proteomes" id="UP000299102">
    <property type="component" value="Unassembled WGS sequence"/>
</dbReference>
<evidence type="ECO:0000256" key="1">
    <source>
        <dbReference type="SAM" id="MobiDB-lite"/>
    </source>
</evidence>
<organism evidence="2 3">
    <name type="scientific">Eumeta variegata</name>
    <name type="common">Bagworm moth</name>
    <name type="synonym">Eumeta japonica</name>
    <dbReference type="NCBI Taxonomy" id="151549"/>
    <lineage>
        <taxon>Eukaryota</taxon>
        <taxon>Metazoa</taxon>
        <taxon>Ecdysozoa</taxon>
        <taxon>Arthropoda</taxon>
        <taxon>Hexapoda</taxon>
        <taxon>Insecta</taxon>
        <taxon>Pterygota</taxon>
        <taxon>Neoptera</taxon>
        <taxon>Endopterygota</taxon>
        <taxon>Lepidoptera</taxon>
        <taxon>Glossata</taxon>
        <taxon>Ditrysia</taxon>
        <taxon>Tineoidea</taxon>
        <taxon>Psychidae</taxon>
        <taxon>Oiketicinae</taxon>
        <taxon>Eumeta</taxon>
    </lineage>
</organism>
<sequence length="89" mass="10218">MYPKQPSGPWATLLTSGPSPLSDRERAVPTPALKRPDKSIAFDDRKKPESLADSIERQGSENLPYDLEHVSRVEEDSLWQKRTLWTIWI</sequence>
<evidence type="ECO:0000313" key="3">
    <source>
        <dbReference type="Proteomes" id="UP000299102"/>
    </source>
</evidence>
<evidence type="ECO:0000313" key="2">
    <source>
        <dbReference type="EMBL" id="GBP46803.1"/>
    </source>
</evidence>
<dbReference type="EMBL" id="BGZK01000489">
    <property type="protein sequence ID" value="GBP46803.1"/>
    <property type="molecule type" value="Genomic_DNA"/>
</dbReference>
<keyword evidence="3" id="KW-1185">Reference proteome</keyword>
<accession>A0A4C1W716</accession>
<name>A0A4C1W716_EUMVA</name>
<feature type="compositionally biased region" description="Basic and acidic residues" evidence="1">
    <location>
        <begin position="34"/>
        <end position="50"/>
    </location>
</feature>
<protein>
    <submittedName>
        <fullName evidence="2">Uncharacterized protein</fullName>
    </submittedName>
</protein>
<proteinExistence type="predicted"/>
<feature type="region of interest" description="Disordered" evidence="1">
    <location>
        <begin position="1"/>
        <end position="50"/>
    </location>
</feature>
<dbReference type="OrthoDB" id="7487383at2759"/>